<evidence type="ECO:0000313" key="2">
    <source>
        <dbReference type="EMBL" id="TDE10661.1"/>
    </source>
</evidence>
<comment type="caution">
    <text evidence="2">The sequence shown here is derived from an EMBL/GenBank/DDBJ whole genome shotgun (WGS) entry which is preliminary data.</text>
</comment>
<keyword evidence="3" id="KW-1185">Reference proteome</keyword>
<sequence length="355" mass="39500">MSQRNRRRAKTAAKTETPATTTTAPSTPAQTAAAPIHTPAAQQPTRRPRRRLPPVTHTTPGIIGPSGVGTYDYEARTTETTPCRITGQAVEPGVGRVVGGWREHPDAPRTAGEIVRAIIGERVTDERVTDAEAVAACEAAYGMVPLYWRWEGTSAVDVPEAEPWSFLGDEDRQRLADALAEHRRDVQRAARLRRSSTGRGCGWCGVRTSARWTKLGQSWRFADGSRASLCQDCAGAYRWGGLPSKHDPGWRSRLLMLMTGLRKPYLGDGDRLNVRAFIEVERGDYTGTDRPFEYVPRETLHELRVQSWGRHPQDAPDEAKARVFARLLREREAAATRRAVEAEREREAATSGLRW</sequence>
<dbReference type="AlphaFoldDB" id="A0A4R5DFI9"/>
<accession>A0A4R5DFI9</accession>
<feature type="region of interest" description="Disordered" evidence="1">
    <location>
        <begin position="1"/>
        <end position="69"/>
    </location>
</feature>
<dbReference type="InParanoid" id="A0A4R5DFI9"/>
<name>A0A4R5DFI9_9ACTN</name>
<proteinExistence type="predicted"/>
<gene>
    <name evidence="2" type="ORF">E1269_11345</name>
</gene>
<feature type="compositionally biased region" description="Low complexity" evidence="1">
    <location>
        <begin position="12"/>
        <end position="45"/>
    </location>
</feature>
<organism evidence="2 3">
    <name type="scientific">Jiangella asiatica</name>
    <dbReference type="NCBI Taxonomy" id="2530372"/>
    <lineage>
        <taxon>Bacteria</taxon>
        <taxon>Bacillati</taxon>
        <taxon>Actinomycetota</taxon>
        <taxon>Actinomycetes</taxon>
        <taxon>Jiangellales</taxon>
        <taxon>Jiangellaceae</taxon>
        <taxon>Jiangella</taxon>
    </lineage>
</organism>
<dbReference type="RefSeq" id="WP_131894445.1">
    <property type="nucleotide sequence ID" value="NZ_SMKZ01000013.1"/>
</dbReference>
<evidence type="ECO:0000256" key="1">
    <source>
        <dbReference type="SAM" id="MobiDB-lite"/>
    </source>
</evidence>
<dbReference type="EMBL" id="SMKZ01000013">
    <property type="protein sequence ID" value="TDE10661.1"/>
    <property type="molecule type" value="Genomic_DNA"/>
</dbReference>
<feature type="compositionally biased region" description="Basic residues" evidence="1">
    <location>
        <begin position="1"/>
        <end position="11"/>
    </location>
</feature>
<evidence type="ECO:0000313" key="3">
    <source>
        <dbReference type="Proteomes" id="UP000294739"/>
    </source>
</evidence>
<protein>
    <submittedName>
        <fullName evidence="2">Uncharacterized protein</fullName>
    </submittedName>
</protein>
<dbReference type="Proteomes" id="UP000294739">
    <property type="component" value="Unassembled WGS sequence"/>
</dbReference>
<reference evidence="2 3" key="1">
    <citation type="submission" date="2019-03" db="EMBL/GenBank/DDBJ databases">
        <title>Draft genome sequences of novel Actinobacteria.</title>
        <authorList>
            <person name="Sahin N."/>
            <person name="Ay H."/>
            <person name="Saygin H."/>
        </authorList>
    </citation>
    <scope>NUCLEOTIDE SEQUENCE [LARGE SCALE GENOMIC DNA]</scope>
    <source>
        <strain evidence="2 3">5K138</strain>
    </source>
</reference>